<evidence type="ECO:0000313" key="2">
    <source>
        <dbReference type="Proteomes" id="UP000041254"/>
    </source>
</evidence>
<keyword evidence="2" id="KW-1185">Reference proteome</keyword>
<protein>
    <submittedName>
        <fullName evidence="1">Uncharacterized protein</fullName>
    </submittedName>
</protein>
<dbReference type="VEuPathDB" id="CryptoDB:Vbra_4334"/>
<organism evidence="1 2">
    <name type="scientific">Vitrella brassicaformis (strain CCMP3155)</name>
    <dbReference type="NCBI Taxonomy" id="1169540"/>
    <lineage>
        <taxon>Eukaryota</taxon>
        <taxon>Sar</taxon>
        <taxon>Alveolata</taxon>
        <taxon>Colpodellida</taxon>
        <taxon>Vitrellaceae</taxon>
        <taxon>Vitrella</taxon>
    </lineage>
</organism>
<accession>A0A0G4FAS8</accession>
<proteinExistence type="predicted"/>
<evidence type="ECO:0000313" key="1">
    <source>
        <dbReference type="EMBL" id="CEM09719.1"/>
    </source>
</evidence>
<reference evidence="1 2" key="1">
    <citation type="submission" date="2014-11" db="EMBL/GenBank/DDBJ databases">
        <authorList>
            <person name="Zhu J."/>
            <person name="Qi W."/>
            <person name="Song R."/>
        </authorList>
    </citation>
    <scope>NUCLEOTIDE SEQUENCE [LARGE SCALE GENOMIC DNA]</scope>
</reference>
<dbReference type="InParanoid" id="A0A0G4FAS8"/>
<gene>
    <name evidence="1" type="ORF">Vbra_4334</name>
</gene>
<name>A0A0G4FAS8_VITBC</name>
<dbReference type="Proteomes" id="UP000041254">
    <property type="component" value="Unassembled WGS sequence"/>
</dbReference>
<dbReference type="EMBL" id="CDMY01000395">
    <property type="protein sequence ID" value="CEM09719.1"/>
    <property type="molecule type" value="Genomic_DNA"/>
</dbReference>
<dbReference type="AlphaFoldDB" id="A0A0G4FAS8"/>
<sequence length="200" mass="21676">MSVSLRVKVGSSPSISQRLRREWQLYRHVQSDALLSSFVAVADEREGVFDECRLARHNGEQKETVMVPTGDQGCRSALLAFQPSTTSLTLTPTKPLPPPTVATPADLMTTLRAAADVLETVVTFDEKGILLADPLTSVYVREPTAAEDAPADVQHLVRVTDLAAAATRKEAAPWLPGSYRIQLPTRAGEGAEEGEQLPRC</sequence>